<evidence type="ECO:0000313" key="1">
    <source>
        <dbReference type="EMBL" id="EDY22102.1"/>
    </source>
</evidence>
<dbReference type="AlphaFoldDB" id="B4CU64"/>
<protein>
    <submittedName>
        <fullName evidence="1">Uncharacterized protein</fullName>
    </submittedName>
</protein>
<accession>B4CU64</accession>
<evidence type="ECO:0000313" key="2">
    <source>
        <dbReference type="Proteomes" id="UP000005824"/>
    </source>
</evidence>
<organism evidence="1 2">
    <name type="scientific">Chthoniobacter flavus Ellin428</name>
    <dbReference type="NCBI Taxonomy" id="497964"/>
    <lineage>
        <taxon>Bacteria</taxon>
        <taxon>Pseudomonadati</taxon>
        <taxon>Verrucomicrobiota</taxon>
        <taxon>Spartobacteria</taxon>
        <taxon>Chthoniobacterales</taxon>
        <taxon>Chthoniobacteraceae</taxon>
        <taxon>Chthoniobacter</taxon>
    </lineage>
</organism>
<dbReference type="InParanoid" id="B4CU64"/>
<dbReference type="EMBL" id="ABVL01000001">
    <property type="protein sequence ID" value="EDY22102.1"/>
    <property type="molecule type" value="Genomic_DNA"/>
</dbReference>
<dbReference type="Proteomes" id="UP000005824">
    <property type="component" value="Unassembled WGS sequence"/>
</dbReference>
<name>B4CU64_9BACT</name>
<dbReference type="STRING" id="497964.CfE428DRAFT_0227"/>
<comment type="caution">
    <text evidence="1">The sequence shown here is derived from an EMBL/GenBank/DDBJ whole genome shotgun (WGS) entry which is preliminary data.</text>
</comment>
<reference evidence="1 2" key="1">
    <citation type="journal article" date="2011" name="J. Bacteriol.">
        <title>Genome sequence of Chthoniobacter flavus Ellin428, an aerobic heterotrophic soil bacterium.</title>
        <authorList>
            <person name="Kant R."/>
            <person name="van Passel M.W."/>
            <person name="Palva A."/>
            <person name="Lucas S."/>
            <person name="Lapidus A."/>
            <person name="Glavina Del Rio T."/>
            <person name="Dalin E."/>
            <person name="Tice H."/>
            <person name="Bruce D."/>
            <person name="Goodwin L."/>
            <person name="Pitluck S."/>
            <person name="Larimer F.W."/>
            <person name="Land M.L."/>
            <person name="Hauser L."/>
            <person name="Sangwan P."/>
            <person name="de Vos W.M."/>
            <person name="Janssen P.H."/>
            <person name="Smidt H."/>
        </authorList>
    </citation>
    <scope>NUCLEOTIDE SEQUENCE [LARGE SCALE GENOMIC DNA]</scope>
    <source>
        <strain evidence="1 2">Ellin428</strain>
    </source>
</reference>
<keyword evidence="2" id="KW-1185">Reference proteome</keyword>
<sequence length="38" mass="4392">MLEEMVDFNLADCHHSRTLLVPHPQLSENNLTKETEQA</sequence>
<proteinExistence type="predicted"/>
<gene>
    <name evidence="1" type="ORF">CfE428DRAFT_0227</name>
</gene>